<feature type="transmembrane region" description="Helical" evidence="1">
    <location>
        <begin position="81"/>
        <end position="104"/>
    </location>
</feature>
<keyword evidence="3" id="KW-1185">Reference proteome</keyword>
<feature type="transmembrane region" description="Helical" evidence="1">
    <location>
        <begin position="52"/>
        <end position="75"/>
    </location>
</feature>
<evidence type="ECO:0000313" key="3">
    <source>
        <dbReference type="Proteomes" id="UP000053105"/>
    </source>
</evidence>
<dbReference type="EMBL" id="KQ435692">
    <property type="protein sequence ID" value="KOX81053.1"/>
    <property type="molecule type" value="Genomic_DNA"/>
</dbReference>
<accession>A0A0M9ADH1</accession>
<reference evidence="2 3" key="1">
    <citation type="submission" date="2015-07" db="EMBL/GenBank/DDBJ databases">
        <title>The genome of Melipona quadrifasciata.</title>
        <authorList>
            <person name="Pan H."/>
            <person name="Kapheim K."/>
        </authorList>
    </citation>
    <scope>NUCLEOTIDE SEQUENCE [LARGE SCALE GENOMIC DNA]</scope>
    <source>
        <strain evidence="2">0111107301</strain>
        <tissue evidence="2">Whole body</tissue>
    </source>
</reference>
<feature type="transmembrane region" description="Helical" evidence="1">
    <location>
        <begin position="111"/>
        <end position="131"/>
    </location>
</feature>
<dbReference type="AlphaFoldDB" id="A0A0M9ADH1"/>
<keyword evidence="1" id="KW-0812">Transmembrane</keyword>
<dbReference type="OrthoDB" id="410267at2759"/>
<gene>
    <name evidence="2" type="ORF">WN51_09978</name>
</gene>
<organism evidence="2 3">
    <name type="scientific">Melipona quadrifasciata</name>
    <dbReference type="NCBI Taxonomy" id="166423"/>
    <lineage>
        <taxon>Eukaryota</taxon>
        <taxon>Metazoa</taxon>
        <taxon>Ecdysozoa</taxon>
        <taxon>Arthropoda</taxon>
        <taxon>Hexapoda</taxon>
        <taxon>Insecta</taxon>
        <taxon>Pterygota</taxon>
        <taxon>Neoptera</taxon>
        <taxon>Endopterygota</taxon>
        <taxon>Hymenoptera</taxon>
        <taxon>Apocrita</taxon>
        <taxon>Aculeata</taxon>
        <taxon>Apoidea</taxon>
        <taxon>Anthophila</taxon>
        <taxon>Apidae</taxon>
        <taxon>Melipona</taxon>
    </lineage>
</organism>
<evidence type="ECO:0000256" key="1">
    <source>
        <dbReference type="SAM" id="Phobius"/>
    </source>
</evidence>
<feature type="transmembrane region" description="Helical" evidence="1">
    <location>
        <begin position="12"/>
        <end position="40"/>
    </location>
</feature>
<protein>
    <submittedName>
        <fullName evidence="2">Uncharacterized protein</fullName>
    </submittedName>
</protein>
<name>A0A0M9ADH1_9HYME</name>
<keyword evidence="1" id="KW-0472">Membrane</keyword>
<keyword evidence="1" id="KW-1133">Transmembrane helix</keyword>
<sequence>MIFFDLDLLCDLIYVNIMLGITFASFTEMNFSLLMPFILVEYGFLKNQIATMMSILVGFDVFTRLTISFIANFIGWQNRTFFLVVLVHIQDFGVTLAIAVLIGAGKGLRTIFMALVISTHVLTSGIVALTLGPVVDWIRDVTLNYVSLFKYFYVFDYRRNFVVVRNLLCETKIKENRRKKTNVK</sequence>
<evidence type="ECO:0000313" key="2">
    <source>
        <dbReference type="EMBL" id="KOX81053.1"/>
    </source>
</evidence>
<proteinExistence type="predicted"/>
<dbReference type="Proteomes" id="UP000053105">
    <property type="component" value="Unassembled WGS sequence"/>
</dbReference>